<dbReference type="Gramene" id="CDY45539">
    <property type="protein sequence ID" value="CDY45539"/>
    <property type="gene ID" value="GSBRNA2T00082236001"/>
</dbReference>
<keyword evidence="2" id="KW-1185">Reference proteome</keyword>
<evidence type="ECO:0000313" key="2">
    <source>
        <dbReference type="Proteomes" id="UP000028999"/>
    </source>
</evidence>
<proteinExistence type="predicted"/>
<dbReference type="EMBL" id="LK032627">
    <property type="protein sequence ID" value="CDY45539.1"/>
    <property type="molecule type" value="Genomic_DNA"/>
</dbReference>
<accession>A0A078I812</accession>
<name>A0A078I812_BRANA</name>
<sequence length="46" mass="5180">MELTLTSDPAGGKTYYYKGLCQPTRRGTEQRHLLARTGHCPLPSHH</sequence>
<dbReference type="PaxDb" id="3708-A0A078I812"/>
<dbReference type="Proteomes" id="UP000028999">
    <property type="component" value="Unassembled WGS sequence"/>
</dbReference>
<organism evidence="1 2">
    <name type="scientific">Brassica napus</name>
    <name type="common">Rape</name>
    <dbReference type="NCBI Taxonomy" id="3708"/>
    <lineage>
        <taxon>Eukaryota</taxon>
        <taxon>Viridiplantae</taxon>
        <taxon>Streptophyta</taxon>
        <taxon>Embryophyta</taxon>
        <taxon>Tracheophyta</taxon>
        <taxon>Spermatophyta</taxon>
        <taxon>Magnoliopsida</taxon>
        <taxon>eudicotyledons</taxon>
        <taxon>Gunneridae</taxon>
        <taxon>Pentapetalae</taxon>
        <taxon>rosids</taxon>
        <taxon>malvids</taxon>
        <taxon>Brassicales</taxon>
        <taxon>Brassicaceae</taxon>
        <taxon>Brassiceae</taxon>
        <taxon>Brassica</taxon>
    </lineage>
</organism>
<evidence type="ECO:0000313" key="1">
    <source>
        <dbReference type="EMBL" id="CDY45539.1"/>
    </source>
</evidence>
<gene>
    <name evidence="1" type="primary">BnaCnng12980D</name>
    <name evidence="1" type="ORF">GSBRNA2T00082236001</name>
</gene>
<reference evidence="1 2" key="1">
    <citation type="journal article" date="2014" name="Science">
        <title>Plant genetics. Early allopolyploid evolution in the post-Neolithic Brassica napus oilseed genome.</title>
        <authorList>
            <person name="Chalhoub B."/>
            <person name="Denoeud F."/>
            <person name="Liu S."/>
            <person name="Parkin I.A."/>
            <person name="Tang H."/>
            <person name="Wang X."/>
            <person name="Chiquet J."/>
            <person name="Belcram H."/>
            <person name="Tong C."/>
            <person name="Samans B."/>
            <person name="Correa M."/>
            <person name="Da Silva C."/>
            <person name="Just J."/>
            <person name="Falentin C."/>
            <person name="Koh C.S."/>
            <person name="Le Clainche I."/>
            <person name="Bernard M."/>
            <person name="Bento P."/>
            <person name="Noel B."/>
            <person name="Labadie K."/>
            <person name="Alberti A."/>
            <person name="Charles M."/>
            <person name="Arnaud D."/>
            <person name="Guo H."/>
            <person name="Daviaud C."/>
            <person name="Alamery S."/>
            <person name="Jabbari K."/>
            <person name="Zhao M."/>
            <person name="Edger P.P."/>
            <person name="Chelaifa H."/>
            <person name="Tack D."/>
            <person name="Lassalle G."/>
            <person name="Mestiri I."/>
            <person name="Schnel N."/>
            <person name="Le Paslier M.C."/>
            <person name="Fan G."/>
            <person name="Renault V."/>
            <person name="Bayer P.E."/>
            <person name="Golicz A.A."/>
            <person name="Manoli S."/>
            <person name="Lee T.H."/>
            <person name="Thi V.H."/>
            <person name="Chalabi S."/>
            <person name="Hu Q."/>
            <person name="Fan C."/>
            <person name="Tollenaere R."/>
            <person name="Lu Y."/>
            <person name="Battail C."/>
            <person name="Shen J."/>
            <person name="Sidebottom C.H."/>
            <person name="Wang X."/>
            <person name="Canaguier A."/>
            <person name="Chauveau A."/>
            <person name="Berard A."/>
            <person name="Deniot G."/>
            <person name="Guan M."/>
            <person name="Liu Z."/>
            <person name="Sun F."/>
            <person name="Lim Y.P."/>
            <person name="Lyons E."/>
            <person name="Town C.D."/>
            <person name="Bancroft I."/>
            <person name="Wang X."/>
            <person name="Meng J."/>
            <person name="Ma J."/>
            <person name="Pires J.C."/>
            <person name="King G.J."/>
            <person name="Brunel D."/>
            <person name="Delourme R."/>
            <person name="Renard M."/>
            <person name="Aury J.M."/>
            <person name="Adams K.L."/>
            <person name="Batley J."/>
            <person name="Snowdon R.J."/>
            <person name="Tost J."/>
            <person name="Edwards D."/>
            <person name="Zhou Y."/>
            <person name="Hua W."/>
            <person name="Sharpe A.G."/>
            <person name="Paterson A.H."/>
            <person name="Guan C."/>
            <person name="Wincker P."/>
        </authorList>
    </citation>
    <scope>NUCLEOTIDE SEQUENCE [LARGE SCALE GENOMIC DNA]</scope>
    <source>
        <strain evidence="2">cv. Darmor-bzh</strain>
    </source>
</reference>
<protein>
    <submittedName>
        <fullName evidence="1">BnaCnng12980D protein</fullName>
    </submittedName>
</protein>
<dbReference type="AlphaFoldDB" id="A0A078I812"/>